<keyword evidence="2" id="KW-1185">Reference proteome</keyword>
<dbReference type="Proteomes" id="UP000323380">
    <property type="component" value="Unassembled WGS sequence"/>
</dbReference>
<dbReference type="AlphaFoldDB" id="A0A5D0NPU7"/>
<protein>
    <recommendedName>
        <fullName evidence="3">S-layer protein C-terminal domain-containing protein</fullName>
    </recommendedName>
</protein>
<accession>A0A5D0NPU7</accession>
<evidence type="ECO:0000313" key="2">
    <source>
        <dbReference type="Proteomes" id="UP000323380"/>
    </source>
</evidence>
<proteinExistence type="predicted"/>
<sequence>MTSALALNLLSSLLAFLSGAAVKGLYQRRRTIGPARRVWRLRRPDEVVIVQPDGPGHDTPLPTLYEGDAMAAMLVSEYLRKVLGVRTVRIIRAKNFSRCRDAPCDLVVIGGPNANDLYKELNQQVALPYSFRLYPDRADMIRVSDGHVFAQQVVHAKTTRDFAVISLLPSPFHADRRVIVLAGCGTLGSLAAARTVTTRDGIHELAALRPPPTTPFSAVIEIEVPDGQMTRPQIIDTTT</sequence>
<dbReference type="EMBL" id="VSFG01000002">
    <property type="protein sequence ID" value="TYB46224.1"/>
    <property type="molecule type" value="Genomic_DNA"/>
</dbReference>
<organism evidence="1 2">
    <name type="scientific">Actinomadura chibensis</name>
    <dbReference type="NCBI Taxonomy" id="392828"/>
    <lineage>
        <taxon>Bacteria</taxon>
        <taxon>Bacillati</taxon>
        <taxon>Actinomycetota</taxon>
        <taxon>Actinomycetes</taxon>
        <taxon>Streptosporangiales</taxon>
        <taxon>Thermomonosporaceae</taxon>
        <taxon>Actinomadura</taxon>
    </lineage>
</organism>
<gene>
    <name evidence="1" type="ORF">FXF69_13175</name>
</gene>
<evidence type="ECO:0000313" key="1">
    <source>
        <dbReference type="EMBL" id="TYB46224.1"/>
    </source>
</evidence>
<comment type="caution">
    <text evidence="1">The sequence shown here is derived from an EMBL/GenBank/DDBJ whole genome shotgun (WGS) entry which is preliminary data.</text>
</comment>
<dbReference type="RefSeq" id="WP_067900222.1">
    <property type="nucleotide sequence ID" value="NZ_VSFG01000002.1"/>
</dbReference>
<reference evidence="1 2" key="1">
    <citation type="submission" date="2019-08" db="EMBL/GenBank/DDBJ databases">
        <title>Actinomadura sp. nov. CYP1-5 isolated from mountain soil.</title>
        <authorList>
            <person name="Songsumanus A."/>
            <person name="Kuncharoen N."/>
            <person name="Kudo T."/>
            <person name="Yuki M."/>
            <person name="Igarashi Y."/>
            <person name="Tanasupawat S."/>
        </authorList>
    </citation>
    <scope>NUCLEOTIDE SEQUENCE [LARGE SCALE GENOMIC DNA]</scope>
    <source>
        <strain evidence="1 2">JCM 14158</strain>
    </source>
</reference>
<evidence type="ECO:0008006" key="3">
    <source>
        <dbReference type="Google" id="ProtNLM"/>
    </source>
</evidence>
<name>A0A5D0NPU7_9ACTN</name>